<feature type="compositionally biased region" description="Polar residues" evidence="1">
    <location>
        <begin position="203"/>
        <end position="217"/>
    </location>
</feature>
<feature type="compositionally biased region" description="Low complexity" evidence="1">
    <location>
        <begin position="8"/>
        <end position="19"/>
    </location>
</feature>
<keyword evidence="3" id="KW-1185">Reference proteome</keyword>
<dbReference type="EMBL" id="SDIL01000031">
    <property type="protein sequence ID" value="RXK39425.1"/>
    <property type="molecule type" value="Genomic_DNA"/>
</dbReference>
<dbReference type="AlphaFoldDB" id="A0A4Q1BNH5"/>
<sequence length="226" mass="24886">MDVHEFTSSISSSPESSPSHLKSNGYESETYKRQNDDNEDEDETWKQYHSSIITLPCENSGCTAMSQPVNPDNTIIDLEGLIELLGEGRGEQVWEELTCQTLCFKHQNDFLLNTVLDMTGITKSSSIPVSRVPSSGPVTHLQDKVEMNAKSAEIMEIRKEIIPKSKTLHGSSASRGMINLIKQQSEDISCDGNKNLIEGKPEASTSVTGVEQLSSGRPTVDEPRLT</sequence>
<protein>
    <submittedName>
        <fullName evidence="2">Uncharacterized protein</fullName>
    </submittedName>
</protein>
<dbReference type="InParanoid" id="A0A4Q1BNH5"/>
<organism evidence="2 3">
    <name type="scientific">Tremella mesenterica</name>
    <name type="common">Jelly fungus</name>
    <dbReference type="NCBI Taxonomy" id="5217"/>
    <lineage>
        <taxon>Eukaryota</taxon>
        <taxon>Fungi</taxon>
        <taxon>Dikarya</taxon>
        <taxon>Basidiomycota</taxon>
        <taxon>Agaricomycotina</taxon>
        <taxon>Tremellomycetes</taxon>
        <taxon>Tremellales</taxon>
        <taxon>Tremellaceae</taxon>
        <taxon>Tremella</taxon>
    </lineage>
</organism>
<gene>
    <name evidence="2" type="ORF">M231_03258</name>
</gene>
<accession>A0A4Q1BNH5</accession>
<reference evidence="2 3" key="1">
    <citation type="submission" date="2016-06" db="EMBL/GenBank/DDBJ databases">
        <title>Evolution of pathogenesis and genome organization in the Tremellales.</title>
        <authorList>
            <person name="Cuomo C."/>
            <person name="Litvintseva A."/>
            <person name="Heitman J."/>
            <person name="Chen Y."/>
            <person name="Sun S."/>
            <person name="Springer D."/>
            <person name="Dromer F."/>
            <person name="Young S."/>
            <person name="Zeng Q."/>
            <person name="Chapman S."/>
            <person name="Gujja S."/>
            <person name="Saif S."/>
            <person name="Birren B."/>
        </authorList>
    </citation>
    <scope>NUCLEOTIDE SEQUENCE [LARGE SCALE GENOMIC DNA]</scope>
    <source>
        <strain evidence="2 3">ATCC 28783</strain>
    </source>
</reference>
<evidence type="ECO:0000256" key="1">
    <source>
        <dbReference type="SAM" id="MobiDB-lite"/>
    </source>
</evidence>
<evidence type="ECO:0000313" key="3">
    <source>
        <dbReference type="Proteomes" id="UP000289152"/>
    </source>
</evidence>
<feature type="region of interest" description="Disordered" evidence="1">
    <location>
        <begin position="191"/>
        <end position="226"/>
    </location>
</feature>
<dbReference type="Proteomes" id="UP000289152">
    <property type="component" value="Unassembled WGS sequence"/>
</dbReference>
<feature type="region of interest" description="Disordered" evidence="1">
    <location>
        <begin position="1"/>
        <end position="45"/>
    </location>
</feature>
<proteinExistence type="predicted"/>
<comment type="caution">
    <text evidence="2">The sequence shown here is derived from an EMBL/GenBank/DDBJ whole genome shotgun (WGS) entry which is preliminary data.</text>
</comment>
<name>A0A4Q1BNH5_TREME</name>
<evidence type="ECO:0000313" key="2">
    <source>
        <dbReference type="EMBL" id="RXK39425.1"/>
    </source>
</evidence>